<dbReference type="Proteomes" id="UP000230731">
    <property type="component" value="Unassembled WGS sequence"/>
</dbReference>
<sequence>MQQSPSELKTSYDAGHPLKLDKSIINGFLHNTCTPRYRLVRTIEAKKSRSVWDTYEEVYFIGQFHNRTGNLPHL</sequence>
<proteinExistence type="predicted"/>
<dbReference type="AlphaFoldDB" id="A0A2M6WZ11"/>
<protein>
    <submittedName>
        <fullName evidence="1">Uncharacterized protein</fullName>
    </submittedName>
</protein>
<reference evidence="2" key="1">
    <citation type="submission" date="2017-09" db="EMBL/GenBank/DDBJ databases">
        <title>Depth-based differentiation of microbial function through sediment-hosted aquifers and enrichment of novel symbionts in the deep terrestrial subsurface.</title>
        <authorList>
            <person name="Probst A.J."/>
            <person name="Ladd B."/>
            <person name="Jarett J.K."/>
            <person name="Geller-Mcgrath D.E."/>
            <person name="Sieber C.M.K."/>
            <person name="Emerson J.B."/>
            <person name="Anantharaman K."/>
            <person name="Thomas B.C."/>
            <person name="Malmstrom R."/>
            <person name="Stieglmeier M."/>
            <person name="Klingl A."/>
            <person name="Woyke T."/>
            <person name="Ryan C.M."/>
            <person name="Banfield J.F."/>
        </authorList>
    </citation>
    <scope>NUCLEOTIDE SEQUENCE [LARGE SCALE GENOMIC DNA]</scope>
</reference>
<evidence type="ECO:0000313" key="2">
    <source>
        <dbReference type="Proteomes" id="UP000230731"/>
    </source>
</evidence>
<dbReference type="EMBL" id="PEZP01000037">
    <property type="protein sequence ID" value="PIT98018.1"/>
    <property type="molecule type" value="Genomic_DNA"/>
</dbReference>
<organism evidence="1 2">
    <name type="scientific">Candidatus Andersenbacteria bacterium CG10_big_fil_rev_8_21_14_0_10_54_11</name>
    <dbReference type="NCBI Taxonomy" id="1974485"/>
    <lineage>
        <taxon>Bacteria</taxon>
        <taxon>Candidatus Anderseniibacteriota</taxon>
    </lineage>
</organism>
<comment type="caution">
    <text evidence="1">The sequence shown here is derived from an EMBL/GenBank/DDBJ whole genome shotgun (WGS) entry which is preliminary data.</text>
</comment>
<gene>
    <name evidence="1" type="ORF">COT71_03060</name>
</gene>
<name>A0A2M6WZ11_9BACT</name>
<accession>A0A2M6WZ11</accession>
<evidence type="ECO:0000313" key="1">
    <source>
        <dbReference type="EMBL" id="PIT98018.1"/>
    </source>
</evidence>